<evidence type="ECO:0000313" key="7">
    <source>
        <dbReference type="Proteomes" id="UP000031575"/>
    </source>
</evidence>
<dbReference type="SUPFAM" id="SSF48150">
    <property type="entry name" value="DNA-glycosylase"/>
    <property type="match status" value="1"/>
</dbReference>
<dbReference type="EMBL" id="AWTV01000009">
    <property type="protein sequence ID" value="KIH88073.1"/>
    <property type="molecule type" value="Genomic_DNA"/>
</dbReference>
<evidence type="ECO:0000313" key="6">
    <source>
        <dbReference type="EMBL" id="KIH88073.1"/>
    </source>
</evidence>
<feature type="compositionally biased region" description="Low complexity" evidence="4">
    <location>
        <begin position="104"/>
        <end position="116"/>
    </location>
</feature>
<dbReference type="GO" id="GO:0032131">
    <property type="term" value="F:alkylated DNA binding"/>
    <property type="evidence" value="ECO:0007669"/>
    <property type="project" value="TreeGrafter"/>
</dbReference>
<dbReference type="GO" id="GO:0005634">
    <property type="term" value="C:nucleus"/>
    <property type="evidence" value="ECO:0007669"/>
    <property type="project" value="TreeGrafter"/>
</dbReference>
<dbReference type="GeneID" id="63680569"/>
<reference evidence="6 7" key="1">
    <citation type="journal article" date="2014" name="BMC Genomics">
        <title>Comparative genomics of the major fungal agents of human and animal Sporotrichosis: Sporothrix schenckii and Sporothrix brasiliensis.</title>
        <authorList>
            <person name="Teixeira M.M."/>
            <person name="de Almeida L.G."/>
            <person name="Kubitschek-Barreira P."/>
            <person name="Alves F.L."/>
            <person name="Kioshima E.S."/>
            <person name="Abadio A.K."/>
            <person name="Fernandes L."/>
            <person name="Derengowski L.S."/>
            <person name="Ferreira K.S."/>
            <person name="Souza R.C."/>
            <person name="Ruiz J.C."/>
            <person name="de Andrade N.C."/>
            <person name="Paes H.C."/>
            <person name="Nicola A.M."/>
            <person name="Albuquerque P."/>
            <person name="Gerber A.L."/>
            <person name="Martins V.P."/>
            <person name="Peconick L.D."/>
            <person name="Neto A.V."/>
            <person name="Chaucanez C.B."/>
            <person name="Silva P.A."/>
            <person name="Cunha O.L."/>
            <person name="de Oliveira F.F."/>
            <person name="dos Santos T.C."/>
            <person name="Barros A.L."/>
            <person name="Soares M.A."/>
            <person name="de Oliveira L.M."/>
            <person name="Marini M.M."/>
            <person name="Villalobos-Duno H."/>
            <person name="Cunha M.M."/>
            <person name="de Hoog S."/>
            <person name="da Silveira J.F."/>
            <person name="Henrissat B."/>
            <person name="Nino-Vega G.A."/>
            <person name="Cisalpino P.S."/>
            <person name="Mora-Montes H.M."/>
            <person name="Almeida S.R."/>
            <person name="Stajich J.E."/>
            <person name="Lopes-Bezerra L.M."/>
            <person name="Vasconcelos A.T."/>
            <person name="Felipe M.S."/>
        </authorList>
    </citation>
    <scope>NUCLEOTIDE SEQUENCE [LARGE SCALE GENOMIC DNA]</scope>
    <source>
        <strain evidence="6 7">5110</strain>
    </source>
</reference>
<dbReference type="GO" id="GO:0006285">
    <property type="term" value="P:base-excision repair, AP site formation"/>
    <property type="evidence" value="ECO:0007669"/>
    <property type="project" value="TreeGrafter"/>
</dbReference>
<organism evidence="6 7">
    <name type="scientific">Sporothrix brasiliensis 5110</name>
    <dbReference type="NCBI Taxonomy" id="1398154"/>
    <lineage>
        <taxon>Eukaryota</taxon>
        <taxon>Fungi</taxon>
        <taxon>Dikarya</taxon>
        <taxon>Ascomycota</taxon>
        <taxon>Pezizomycotina</taxon>
        <taxon>Sordariomycetes</taxon>
        <taxon>Sordariomycetidae</taxon>
        <taxon>Ophiostomatales</taxon>
        <taxon>Ophiostomataceae</taxon>
        <taxon>Sporothrix</taxon>
    </lineage>
</organism>
<comment type="similarity">
    <text evidence="1">Belongs to the alkylbase DNA glycosidase AlkA family.</text>
</comment>
<keyword evidence="2" id="KW-0227">DNA damage</keyword>
<dbReference type="RefSeq" id="XP_040616083.1">
    <property type="nucleotide sequence ID" value="XM_040765648.1"/>
</dbReference>
<dbReference type="HOGENOM" id="CLU_000445_72_0_1"/>
<dbReference type="PANTHER" id="PTHR43003:SF5">
    <property type="entry name" value="DNA-3-METHYLADENINE GLYCOSYLASE"/>
    <property type="match status" value="1"/>
</dbReference>
<dbReference type="SMART" id="SM00478">
    <property type="entry name" value="ENDO3c"/>
    <property type="match status" value="1"/>
</dbReference>
<dbReference type="GO" id="GO:0043916">
    <property type="term" value="F:DNA-7-methylguanine glycosylase activity"/>
    <property type="evidence" value="ECO:0007669"/>
    <property type="project" value="TreeGrafter"/>
</dbReference>
<keyword evidence="3" id="KW-0234">DNA repair</keyword>
<evidence type="ECO:0000259" key="5">
    <source>
        <dbReference type="SMART" id="SM00478"/>
    </source>
</evidence>
<feature type="compositionally biased region" description="Polar residues" evidence="4">
    <location>
        <begin position="15"/>
        <end position="24"/>
    </location>
</feature>
<dbReference type="VEuPathDB" id="FungiDB:SPBR_07394"/>
<evidence type="ECO:0000256" key="4">
    <source>
        <dbReference type="SAM" id="MobiDB-lite"/>
    </source>
</evidence>
<feature type="region of interest" description="Disordered" evidence="4">
    <location>
        <begin position="72"/>
        <end position="126"/>
    </location>
</feature>
<dbReference type="Proteomes" id="UP000031575">
    <property type="component" value="Unassembled WGS sequence"/>
</dbReference>
<feature type="region of interest" description="Disordered" evidence="4">
    <location>
        <begin position="1"/>
        <end position="54"/>
    </location>
</feature>
<dbReference type="Gene3D" id="1.10.340.30">
    <property type="entry name" value="Hypothetical protein, domain 2"/>
    <property type="match status" value="1"/>
</dbReference>
<accession>A0A0C2FAH9</accession>
<dbReference type="InterPro" id="IPR051912">
    <property type="entry name" value="Alkylbase_DNA_Glycosylase/TA"/>
</dbReference>
<dbReference type="AlphaFoldDB" id="A0A0C2FAH9"/>
<feature type="domain" description="HhH-GPD" evidence="5">
    <location>
        <begin position="221"/>
        <end position="379"/>
    </location>
</feature>
<dbReference type="CDD" id="cd00056">
    <property type="entry name" value="ENDO3c"/>
    <property type="match status" value="1"/>
</dbReference>
<name>A0A0C2FAH9_9PEZI</name>
<comment type="caution">
    <text evidence="6">The sequence shown here is derived from an EMBL/GenBank/DDBJ whole genome shotgun (WGS) entry which is preliminary data.</text>
</comment>
<gene>
    <name evidence="6" type="ORF">SPBR_07394</name>
</gene>
<dbReference type="GO" id="GO:0032993">
    <property type="term" value="C:protein-DNA complex"/>
    <property type="evidence" value="ECO:0007669"/>
    <property type="project" value="TreeGrafter"/>
</dbReference>
<dbReference type="InterPro" id="IPR011257">
    <property type="entry name" value="DNA_glycosylase"/>
</dbReference>
<dbReference type="OrthoDB" id="415889at2759"/>
<dbReference type="FunFam" id="1.10.340.30:FF:000004">
    <property type="entry name" value="DNA-3-methyladenine glycosylase II"/>
    <property type="match status" value="1"/>
</dbReference>
<dbReference type="Gene3D" id="1.10.1670.40">
    <property type="match status" value="1"/>
</dbReference>
<evidence type="ECO:0000256" key="2">
    <source>
        <dbReference type="ARBA" id="ARBA00022763"/>
    </source>
</evidence>
<protein>
    <submittedName>
        <fullName evidence="6">DNA-3-methyladenine glycosylase II</fullName>
    </submittedName>
</protein>
<dbReference type="Pfam" id="PF00730">
    <property type="entry name" value="HhH-GPD"/>
    <property type="match status" value="1"/>
</dbReference>
<evidence type="ECO:0000256" key="3">
    <source>
        <dbReference type="ARBA" id="ARBA00023204"/>
    </source>
</evidence>
<dbReference type="PANTHER" id="PTHR43003">
    <property type="entry name" value="DNA-3-METHYLADENINE GLYCOSYLASE"/>
    <property type="match status" value="1"/>
</dbReference>
<dbReference type="GO" id="GO:0006307">
    <property type="term" value="P:DNA alkylation repair"/>
    <property type="evidence" value="ECO:0007669"/>
    <property type="project" value="TreeGrafter"/>
</dbReference>
<evidence type="ECO:0000256" key="1">
    <source>
        <dbReference type="ARBA" id="ARBA00010817"/>
    </source>
</evidence>
<dbReference type="GO" id="GO:0008725">
    <property type="term" value="F:DNA-3-methyladenine glycosylase activity"/>
    <property type="evidence" value="ECO:0007669"/>
    <property type="project" value="TreeGrafter"/>
</dbReference>
<sequence>MAFIGSIGSIRRSARLSTGSTSASPAPEPAKSVAKAKTGPTAASRKRKAVATSEAVAISKVVVTTVAAPVAAQEADVPARPSTPPPPKKRRGRASAKDHPADQTTPSRPTTALAAPPATPKTPRPRHAAVNRLANPDITNAPLISPETSRIVSALPLDGLSTPSAKQKTTTKNILEEACAHLISVDPRIKPVIDAHYCKVFSPESLAEKVDPFESLASGIISQQVSGAAARAIKNRFVDLFEKAKDQTFPHPSQVAVQSIESLRSAGLSQRKAEYLKGLAEKFVSGELSAQLLADAPYDTLVERLVAVRGLGLWSVEMFAMFGLKRMDVFSVGDLGVQRGMAAFAGRDIVKLKKAGSTASKKNAKWKYMTDKEMVAMAEPFRPYRSVFMWYMWQVESVDVSTMG</sequence>
<dbReference type="InterPro" id="IPR003265">
    <property type="entry name" value="HhH-GPD_domain"/>
</dbReference>
<keyword evidence="7" id="KW-1185">Reference proteome</keyword>
<proteinExistence type="inferred from homology"/>